<organism evidence="3 4">
    <name type="scientific">Sphingomonas baiyangensis</name>
    <dbReference type="NCBI Taxonomy" id="2572576"/>
    <lineage>
        <taxon>Bacteria</taxon>
        <taxon>Pseudomonadati</taxon>
        <taxon>Pseudomonadota</taxon>
        <taxon>Alphaproteobacteria</taxon>
        <taxon>Sphingomonadales</taxon>
        <taxon>Sphingomonadaceae</taxon>
        <taxon>Sphingomonas</taxon>
    </lineage>
</organism>
<accession>A0A4U1L3K3</accession>
<comment type="caution">
    <text evidence="3">The sequence shown here is derived from an EMBL/GenBank/DDBJ whole genome shotgun (WGS) entry which is preliminary data.</text>
</comment>
<proteinExistence type="predicted"/>
<keyword evidence="1" id="KW-0472">Membrane</keyword>
<dbReference type="SUPFAM" id="SSF53300">
    <property type="entry name" value="vWA-like"/>
    <property type="match status" value="1"/>
</dbReference>
<evidence type="ECO:0000256" key="1">
    <source>
        <dbReference type="SAM" id="Phobius"/>
    </source>
</evidence>
<dbReference type="Pfam" id="PF13400">
    <property type="entry name" value="Tad"/>
    <property type="match status" value="1"/>
</dbReference>
<dbReference type="Gene3D" id="3.40.50.410">
    <property type="entry name" value="von Willebrand factor, type A domain"/>
    <property type="match status" value="2"/>
</dbReference>
<keyword evidence="1" id="KW-1133">Transmembrane helix</keyword>
<dbReference type="InterPro" id="IPR036465">
    <property type="entry name" value="vWFA_dom_sf"/>
</dbReference>
<keyword evidence="1" id="KW-0812">Transmembrane</keyword>
<dbReference type="AlphaFoldDB" id="A0A4U1L3K3"/>
<dbReference type="RefSeq" id="WP_136942640.1">
    <property type="nucleotide sequence ID" value="NZ_SWKR01000002.1"/>
</dbReference>
<dbReference type="InterPro" id="IPR028087">
    <property type="entry name" value="Tad_N"/>
</dbReference>
<name>A0A4U1L3K3_9SPHN</name>
<evidence type="ECO:0000313" key="3">
    <source>
        <dbReference type="EMBL" id="TKD50696.1"/>
    </source>
</evidence>
<sequence>MHEKPITAGGERGFLSRLLHDRAGNTMAIVGAAMFPLVGMVGGGFDLSRMYIVKTRLQHACDAGALAGRKAMGGGTWAQQSGMPNTEAQRFFDANFRRDSGSTLGVYGSKDVTRQFAESAGKVTGTATAVLPMTLMRVLGKTTETLTVTCDAEMRLPNTDVMFVLDVTGSMNCKAGDTSCTNNGNVPATDSKIEGLQVAVKCFYEIVARLDTSAPCVAGAPSGGTGSAVQIRFGFVPYASNVNVGKILPVGFMANSWKYQSRKRDGSEWSDWYYRGVAYPDWRGNCAAAQANTATQENRVQKRYVWQYGQDMCVYERRDLQPRWHYALHDIDVSGLKNGTGYRDSFTVAGVNNDGSDRTVDWSGCIEERQTVRATNFSPIPAGAKDLDIDLVPTSGDVTTQWGPALPSVIWARNVTSNWNEINTAETRTTTNYYNNVPFECPTASRKLQQWPDATAFDAYVDSFRASGSTYHDIGMIWGARLLSPTGIFSAENALTPQGGEIERHLIYMTDGDTSTINSNYTAYGLSILDRRQTDAGEVPSNATLNDQVNLRFAAVCEAVKNKNITLWVVSFGGGINTDTENRLRACASSNRYFTASDSAALQTTFKSIADQISALRLTR</sequence>
<keyword evidence="4" id="KW-1185">Reference proteome</keyword>
<dbReference type="OrthoDB" id="7522752at2"/>
<feature type="transmembrane region" description="Helical" evidence="1">
    <location>
        <begin position="27"/>
        <end position="47"/>
    </location>
</feature>
<evidence type="ECO:0000259" key="2">
    <source>
        <dbReference type="Pfam" id="PF13400"/>
    </source>
</evidence>
<dbReference type="Proteomes" id="UP000309138">
    <property type="component" value="Unassembled WGS sequence"/>
</dbReference>
<dbReference type="EMBL" id="SWKR01000002">
    <property type="protein sequence ID" value="TKD50696.1"/>
    <property type="molecule type" value="Genomic_DNA"/>
</dbReference>
<evidence type="ECO:0000313" key="4">
    <source>
        <dbReference type="Proteomes" id="UP000309138"/>
    </source>
</evidence>
<reference evidence="3 4" key="1">
    <citation type="submission" date="2019-04" db="EMBL/GenBank/DDBJ databases">
        <authorList>
            <person name="Yang Y."/>
            <person name="Wei D."/>
        </authorList>
    </citation>
    <scope>NUCLEOTIDE SEQUENCE [LARGE SCALE GENOMIC DNA]</scope>
    <source>
        <strain evidence="3 4">L-1-4w-11</strain>
    </source>
</reference>
<protein>
    <submittedName>
        <fullName evidence="3">Pilus assembly protein TadG</fullName>
    </submittedName>
</protein>
<feature type="domain" description="Putative Flp pilus-assembly TadG-like N-terminal" evidence="2">
    <location>
        <begin position="24"/>
        <end position="68"/>
    </location>
</feature>
<gene>
    <name evidence="3" type="ORF">FBR43_07875</name>
</gene>